<dbReference type="PRINTS" id="PR00603">
    <property type="entry name" value="CYTOCHROMEC1"/>
</dbReference>
<dbReference type="SUPFAM" id="SSF46626">
    <property type="entry name" value="Cytochrome c"/>
    <property type="match status" value="1"/>
</dbReference>
<protein>
    <submittedName>
        <fullName evidence="10">Cytochrome c1</fullName>
    </submittedName>
</protein>
<keyword evidence="11" id="KW-1185">Reference proteome</keyword>
<accession>A0ABV7WUQ7</accession>
<evidence type="ECO:0000256" key="2">
    <source>
        <dbReference type="ARBA" id="ARBA00022617"/>
    </source>
</evidence>
<dbReference type="RefSeq" id="WP_252728720.1">
    <property type="nucleotide sequence ID" value="NZ_JAUFQI010000001.1"/>
</dbReference>
<dbReference type="InterPro" id="IPR036909">
    <property type="entry name" value="Cyt_c-like_dom_sf"/>
</dbReference>
<keyword evidence="2" id="KW-0349">Heme</keyword>
<comment type="caution">
    <text evidence="10">The sequence shown here is derived from an EMBL/GenBank/DDBJ whole genome shotgun (WGS) entry which is preliminary data.</text>
</comment>
<evidence type="ECO:0000256" key="1">
    <source>
        <dbReference type="ARBA" id="ARBA00004370"/>
    </source>
</evidence>
<gene>
    <name evidence="10" type="ORF">ACFOND_14315</name>
</gene>
<feature type="signal peptide" evidence="9">
    <location>
        <begin position="1"/>
        <end position="20"/>
    </location>
</feature>
<dbReference type="Gene3D" id="1.10.760.10">
    <property type="entry name" value="Cytochrome c-like domain"/>
    <property type="match status" value="1"/>
</dbReference>
<sequence>MIKKILTATAISLLSTVALAAGGGNVQLDHMTPNMNDKVSMQKGLRTYMDYCAACHSLGFARYNRVARDLEIPEDIMMSQVAFAQDAKFGDLMEFAMTQKDGKAWFGAAPPDLTMVTRVRGVDWVYSYLRGFYKDDSRPYGVNNTVFKDVGMPHVLIGLQGLCAVKPGHIEDGSVDPLTGEEVNPDNCGAYEQEGSLNAQEYDEVVYDLVNFLNYMGEPYQQERTRLGWKVLAFLLILLVFATLLQRELFKDLKH</sequence>
<keyword evidence="4" id="KW-0479">Metal-binding</keyword>
<evidence type="ECO:0000256" key="8">
    <source>
        <dbReference type="SAM" id="Phobius"/>
    </source>
</evidence>
<dbReference type="EMBL" id="JBHRYN010000022">
    <property type="protein sequence ID" value="MFC3702812.1"/>
    <property type="molecule type" value="Genomic_DNA"/>
</dbReference>
<evidence type="ECO:0000256" key="5">
    <source>
        <dbReference type="ARBA" id="ARBA00022989"/>
    </source>
</evidence>
<dbReference type="PANTHER" id="PTHR10266">
    <property type="entry name" value="CYTOCHROME C1"/>
    <property type="match status" value="1"/>
</dbReference>
<reference evidence="11" key="1">
    <citation type="journal article" date="2019" name="Int. J. Syst. Evol. Microbiol.">
        <title>The Global Catalogue of Microorganisms (GCM) 10K type strain sequencing project: providing services to taxonomists for standard genome sequencing and annotation.</title>
        <authorList>
            <consortium name="The Broad Institute Genomics Platform"/>
            <consortium name="The Broad Institute Genome Sequencing Center for Infectious Disease"/>
            <person name="Wu L."/>
            <person name="Ma J."/>
        </authorList>
    </citation>
    <scope>NUCLEOTIDE SEQUENCE [LARGE SCALE GENOMIC DNA]</scope>
    <source>
        <strain evidence="11">CECT 8288</strain>
    </source>
</reference>
<feature type="chain" id="PRO_5047342125" evidence="9">
    <location>
        <begin position="21"/>
        <end position="255"/>
    </location>
</feature>
<keyword evidence="3 8" id="KW-0812">Transmembrane</keyword>
<evidence type="ECO:0000256" key="3">
    <source>
        <dbReference type="ARBA" id="ARBA00022692"/>
    </source>
</evidence>
<keyword evidence="5 8" id="KW-1133">Transmembrane helix</keyword>
<keyword evidence="6" id="KW-0408">Iron</keyword>
<keyword evidence="9" id="KW-0732">Signal</keyword>
<keyword evidence="7 8" id="KW-0472">Membrane</keyword>
<evidence type="ECO:0000256" key="7">
    <source>
        <dbReference type="ARBA" id="ARBA00023136"/>
    </source>
</evidence>
<evidence type="ECO:0000256" key="4">
    <source>
        <dbReference type="ARBA" id="ARBA00022723"/>
    </source>
</evidence>
<dbReference type="Proteomes" id="UP001595710">
    <property type="component" value="Unassembled WGS sequence"/>
</dbReference>
<organism evidence="10 11">
    <name type="scientific">Reinekea marina</name>
    <dbReference type="NCBI Taxonomy" id="1310421"/>
    <lineage>
        <taxon>Bacteria</taxon>
        <taxon>Pseudomonadati</taxon>
        <taxon>Pseudomonadota</taxon>
        <taxon>Gammaproteobacteria</taxon>
        <taxon>Oceanospirillales</taxon>
        <taxon>Saccharospirillaceae</taxon>
        <taxon>Reinekea</taxon>
    </lineage>
</organism>
<dbReference type="Pfam" id="PF02167">
    <property type="entry name" value="Cytochrom_C1"/>
    <property type="match status" value="2"/>
</dbReference>
<name>A0ABV7WUQ7_9GAMM</name>
<evidence type="ECO:0000313" key="10">
    <source>
        <dbReference type="EMBL" id="MFC3702812.1"/>
    </source>
</evidence>
<proteinExistence type="predicted"/>
<feature type="transmembrane region" description="Helical" evidence="8">
    <location>
        <begin position="227"/>
        <end position="245"/>
    </location>
</feature>
<evidence type="ECO:0000313" key="11">
    <source>
        <dbReference type="Proteomes" id="UP001595710"/>
    </source>
</evidence>
<dbReference type="PANTHER" id="PTHR10266:SF3">
    <property type="entry name" value="CYTOCHROME C1, HEME PROTEIN, MITOCHONDRIAL"/>
    <property type="match status" value="1"/>
</dbReference>
<evidence type="ECO:0000256" key="9">
    <source>
        <dbReference type="SAM" id="SignalP"/>
    </source>
</evidence>
<evidence type="ECO:0000256" key="6">
    <source>
        <dbReference type="ARBA" id="ARBA00023004"/>
    </source>
</evidence>
<comment type="subcellular location">
    <subcellularLocation>
        <location evidence="1">Membrane</location>
    </subcellularLocation>
</comment>
<dbReference type="InterPro" id="IPR002326">
    <property type="entry name" value="Cyt_c1"/>
</dbReference>